<protein>
    <submittedName>
        <fullName evidence="1">Uncharacterized protein</fullName>
    </submittedName>
</protein>
<gene>
    <name evidence="1" type="ORF">B9G39_08455</name>
</gene>
<dbReference type="RefSeq" id="WP_094786792.1">
    <property type="nucleotide sequence ID" value="NZ_NDXW01000001.1"/>
</dbReference>
<accession>A0A4P9VL14</accession>
<reference evidence="1 2" key="1">
    <citation type="submission" date="2017-04" db="EMBL/GenBank/DDBJ databases">
        <title>Draft genome sequence of Zooshikella ganghwensis VG4 isolated from Red Sea sediments.</title>
        <authorList>
            <person name="Rehman Z."/>
            <person name="Alam I."/>
            <person name="Kamau A."/>
            <person name="Bajic V."/>
            <person name="Leiknes T."/>
        </authorList>
    </citation>
    <scope>NUCLEOTIDE SEQUENCE [LARGE SCALE GENOMIC DNA]</scope>
    <source>
        <strain evidence="1 2">VG4</strain>
    </source>
</reference>
<dbReference type="Proteomes" id="UP000257039">
    <property type="component" value="Unassembled WGS sequence"/>
</dbReference>
<name>A0A4P9VL14_9GAMM</name>
<evidence type="ECO:0000313" key="2">
    <source>
        <dbReference type="Proteomes" id="UP000257039"/>
    </source>
</evidence>
<dbReference type="EMBL" id="NDXW01000001">
    <property type="protein sequence ID" value="RDH43466.1"/>
    <property type="molecule type" value="Genomic_DNA"/>
</dbReference>
<dbReference type="AlphaFoldDB" id="A0A4P9VL14"/>
<comment type="caution">
    <text evidence="1">The sequence shown here is derived from an EMBL/GenBank/DDBJ whole genome shotgun (WGS) entry which is preliminary data.</text>
</comment>
<organism evidence="1 2">
    <name type="scientific">Zooshikella ganghwensis</name>
    <dbReference type="NCBI Taxonomy" id="202772"/>
    <lineage>
        <taxon>Bacteria</taxon>
        <taxon>Pseudomonadati</taxon>
        <taxon>Pseudomonadota</taxon>
        <taxon>Gammaproteobacteria</taxon>
        <taxon>Oceanospirillales</taxon>
        <taxon>Zooshikellaceae</taxon>
        <taxon>Zooshikella</taxon>
    </lineage>
</organism>
<proteinExistence type="predicted"/>
<sequence length="64" mass="7370">MLKDKNYVRYTVKLDEFQYEDDDKPGLVPALDYDDPLPGEQALKLFSINDAWLNYAVDEGEADV</sequence>
<keyword evidence="2" id="KW-1185">Reference proteome</keyword>
<evidence type="ECO:0000313" key="1">
    <source>
        <dbReference type="EMBL" id="RDH43466.1"/>
    </source>
</evidence>